<feature type="region of interest" description="Disordered" evidence="1">
    <location>
        <begin position="1"/>
        <end position="21"/>
    </location>
</feature>
<reference evidence="3" key="1">
    <citation type="journal article" date="2020" name="Stud. Mycol.">
        <title>101 Dothideomycetes genomes: a test case for predicting lifestyles and emergence of pathogens.</title>
        <authorList>
            <person name="Haridas S."/>
            <person name="Albert R."/>
            <person name="Binder M."/>
            <person name="Bloem J."/>
            <person name="Labutti K."/>
            <person name="Salamov A."/>
            <person name="Andreopoulos B."/>
            <person name="Baker S."/>
            <person name="Barry K."/>
            <person name="Bills G."/>
            <person name="Bluhm B."/>
            <person name="Cannon C."/>
            <person name="Castanera R."/>
            <person name="Culley D."/>
            <person name="Daum C."/>
            <person name="Ezra D."/>
            <person name="Gonzalez J."/>
            <person name="Henrissat B."/>
            <person name="Kuo A."/>
            <person name="Liang C."/>
            <person name="Lipzen A."/>
            <person name="Lutzoni F."/>
            <person name="Magnuson J."/>
            <person name="Mondo S."/>
            <person name="Nolan M."/>
            <person name="Ohm R."/>
            <person name="Pangilinan J."/>
            <person name="Park H.-J."/>
            <person name="Ramirez L."/>
            <person name="Alfaro M."/>
            <person name="Sun H."/>
            <person name="Tritt A."/>
            <person name="Yoshinaga Y."/>
            <person name="Zwiers L.-H."/>
            <person name="Turgeon B."/>
            <person name="Goodwin S."/>
            <person name="Spatafora J."/>
            <person name="Crous P."/>
            <person name="Grigoriev I."/>
        </authorList>
    </citation>
    <scope>NUCLEOTIDE SEQUENCE</scope>
    <source>
        <strain evidence="3">ATCC 16933</strain>
    </source>
</reference>
<dbReference type="EMBL" id="MU001679">
    <property type="protein sequence ID" value="KAF2457899.1"/>
    <property type="molecule type" value="Genomic_DNA"/>
</dbReference>
<feature type="region of interest" description="Disordered" evidence="1">
    <location>
        <begin position="197"/>
        <end position="240"/>
    </location>
</feature>
<feature type="transmembrane region" description="Helical" evidence="2">
    <location>
        <begin position="414"/>
        <end position="434"/>
    </location>
</feature>
<dbReference type="Proteomes" id="UP000799766">
    <property type="component" value="Unassembled WGS sequence"/>
</dbReference>
<protein>
    <submittedName>
        <fullName evidence="3">Uncharacterized protein</fullName>
    </submittedName>
</protein>
<organism evidence="3 4">
    <name type="scientific">Lineolata rhizophorae</name>
    <dbReference type="NCBI Taxonomy" id="578093"/>
    <lineage>
        <taxon>Eukaryota</taxon>
        <taxon>Fungi</taxon>
        <taxon>Dikarya</taxon>
        <taxon>Ascomycota</taxon>
        <taxon>Pezizomycotina</taxon>
        <taxon>Dothideomycetes</taxon>
        <taxon>Dothideomycetes incertae sedis</taxon>
        <taxon>Lineolatales</taxon>
        <taxon>Lineolataceae</taxon>
        <taxon>Lineolata</taxon>
    </lineage>
</organism>
<accession>A0A6A6P1X4</accession>
<evidence type="ECO:0000313" key="3">
    <source>
        <dbReference type="EMBL" id="KAF2457899.1"/>
    </source>
</evidence>
<gene>
    <name evidence="3" type="ORF">BDY21DRAFT_18832</name>
</gene>
<evidence type="ECO:0000256" key="2">
    <source>
        <dbReference type="SAM" id="Phobius"/>
    </source>
</evidence>
<feature type="compositionally biased region" description="Pro residues" evidence="1">
    <location>
        <begin position="11"/>
        <end position="21"/>
    </location>
</feature>
<keyword evidence="4" id="KW-1185">Reference proteome</keyword>
<keyword evidence="2" id="KW-0812">Transmembrane</keyword>
<feature type="region of interest" description="Disordered" evidence="1">
    <location>
        <begin position="267"/>
        <end position="355"/>
    </location>
</feature>
<feature type="region of interest" description="Disordered" evidence="1">
    <location>
        <begin position="79"/>
        <end position="136"/>
    </location>
</feature>
<keyword evidence="2" id="KW-1133">Transmembrane helix</keyword>
<keyword evidence="2" id="KW-0472">Membrane</keyword>
<evidence type="ECO:0000313" key="4">
    <source>
        <dbReference type="Proteomes" id="UP000799766"/>
    </source>
</evidence>
<name>A0A6A6P1X4_9PEZI</name>
<feature type="compositionally biased region" description="Polar residues" evidence="1">
    <location>
        <begin position="342"/>
        <end position="355"/>
    </location>
</feature>
<dbReference type="AlphaFoldDB" id="A0A6A6P1X4"/>
<evidence type="ECO:0000256" key="1">
    <source>
        <dbReference type="SAM" id="MobiDB-lite"/>
    </source>
</evidence>
<sequence>MNMVLTITSSPTPPPSSNAPPLPVDYRLRFLPVAPVLDPLPSIPNHNPRTFEPERAPRLPRKFVSDKLLADRIKQWKRRRPANVVQTAAKKEEPKKKEHKKEELKKQEHNDLFPCVPNHNPETFEPEPPRLGGRKTVSDGLLAYKIEYWKRRRGANEILIPPTKEEHDDKKENNVGYSDELLAFRIELWKRSRMDISTTSKEAERSNRKLKKKQEVRKRTSQDAEAKLRTSTTKRNVECGFSKPAPVSTLRTGVTLELIRDLNNVFRTHTLSPPPNKKAKRNCAKPKETNGSRVASRRPNAKLAPEGNGAASGDSSYLAKQGNEDNSPVRNDDAKGSRSGRKGTTTESIKYVNPQSDTDVFRESPKINASDNAIQSFPHETLSIDEVIPARFDVRSTLYSAMQSMSPIASYPRLATGISVTLLSSFLVIILAYLTTSLWGPDSWKLAV</sequence>
<feature type="compositionally biased region" description="Basic and acidic residues" evidence="1">
    <location>
        <begin position="89"/>
        <end position="111"/>
    </location>
</feature>
<proteinExistence type="predicted"/>
<feature type="compositionally biased region" description="Basic and acidic residues" evidence="1">
    <location>
        <begin position="217"/>
        <end position="228"/>
    </location>
</feature>